<dbReference type="EMBL" id="CAEQ01002683">
    <property type="protein sequence ID" value="CCD17350.1"/>
    <property type="molecule type" value="Genomic_DNA"/>
</dbReference>
<feature type="transmembrane region" description="Helical" evidence="1">
    <location>
        <begin position="50"/>
        <end position="69"/>
    </location>
</feature>
<reference evidence="3" key="1">
    <citation type="submission" date="2011-07" db="EMBL/GenBank/DDBJ databases">
        <title>Divergent evolution of antigenic variation in African trypanosomes.</title>
        <authorList>
            <person name="Jackson A.P."/>
            <person name="Berry A."/>
            <person name="Allison H.C."/>
            <person name="Burton P."/>
            <person name="Anderson J."/>
            <person name="Aslett M."/>
            <person name="Brown R."/>
            <person name="Corton N."/>
            <person name="Harris D."/>
            <person name="Hauser H."/>
            <person name="Gamble J."/>
            <person name="Gilderthorp R."/>
            <person name="McQuillan J."/>
            <person name="Quail M.A."/>
            <person name="Sanders M."/>
            <person name="Van Tonder A."/>
            <person name="Ginger M.L."/>
            <person name="Donelson J.E."/>
            <person name="Field M.C."/>
            <person name="Barry J.D."/>
            <person name="Berriman M."/>
            <person name="Hertz-Fowler C."/>
        </authorList>
    </citation>
    <scope>NUCLEOTIDE SEQUENCE [LARGE SCALE GENOMIC DNA]</scope>
    <source>
        <strain evidence="3">IL3000</strain>
    </source>
</reference>
<sequence length="162" mass="18507">MFPWNNGVVGFSFALAIPFFDLFNHFFLFIFNFASLHANSYGAAAADNDIYIYVYIYIHIPMHIFCYYLDFYVAECFVCFSSPLSFVVLSFPLCGVKRRYSSKQPSPISVVPMKRAANFAIVDLNCTSYNNNNYSFLKFPVSTVVSLYSLHVVWEGGIVLKL</sequence>
<accession>F9WJ47</accession>
<proteinExistence type="predicted"/>
<dbReference type="VEuPathDB" id="TriTrypDB:TcIL3000_0_21760"/>
<protein>
    <submittedName>
        <fullName evidence="2">WGS project CAEQ00000000 data, annotated contig 872</fullName>
    </submittedName>
</protein>
<keyword evidence="1" id="KW-1133">Transmembrane helix</keyword>
<keyword evidence="3" id="KW-1185">Reference proteome</keyword>
<feature type="transmembrane region" description="Helical" evidence="1">
    <location>
        <begin position="76"/>
        <end position="93"/>
    </location>
</feature>
<reference evidence="2 3" key="2">
    <citation type="journal article" date="2012" name="Proc. Natl. Acad. Sci. U.S.A.">
        <title>Antigenic diversity is generated by distinct evolutionary mechanisms in African trypanosome species.</title>
        <authorList>
            <person name="Jackson A.P."/>
            <person name="Berry A."/>
            <person name="Aslett M."/>
            <person name="Allison H.C."/>
            <person name="Burton P."/>
            <person name="Vavrova-Anderson J."/>
            <person name="Brown R."/>
            <person name="Browne H."/>
            <person name="Corton N."/>
            <person name="Hauser H."/>
            <person name="Gamble J."/>
            <person name="Gilderthorp R."/>
            <person name="Marcello L."/>
            <person name="McQuillan J."/>
            <person name="Otto T.D."/>
            <person name="Quail M.A."/>
            <person name="Sanders M.J."/>
            <person name="van Tonder A."/>
            <person name="Ginger M.L."/>
            <person name="Field M.C."/>
            <person name="Barry J.D."/>
            <person name="Hertz-Fowler C."/>
            <person name="Berriman M."/>
        </authorList>
    </citation>
    <scope>NUCLEOTIDE SEQUENCE [LARGE SCALE GENOMIC DNA]</scope>
    <source>
        <strain evidence="2 3">IL3000</strain>
    </source>
</reference>
<name>F9WJ47_TRYCI</name>
<organism evidence="2 3">
    <name type="scientific">Trypanosoma congolense (strain IL3000)</name>
    <dbReference type="NCBI Taxonomy" id="1068625"/>
    <lineage>
        <taxon>Eukaryota</taxon>
        <taxon>Discoba</taxon>
        <taxon>Euglenozoa</taxon>
        <taxon>Kinetoplastea</taxon>
        <taxon>Metakinetoplastina</taxon>
        <taxon>Trypanosomatida</taxon>
        <taxon>Trypanosomatidae</taxon>
        <taxon>Trypanosoma</taxon>
        <taxon>Nannomonas</taxon>
    </lineage>
</organism>
<keyword evidence="1" id="KW-0812">Transmembrane</keyword>
<comment type="caution">
    <text evidence="2">The sequence shown here is derived from an EMBL/GenBank/DDBJ whole genome shotgun (WGS) entry which is preliminary data.</text>
</comment>
<evidence type="ECO:0000313" key="3">
    <source>
        <dbReference type="Proteomes" id="UP000000702"/>
    </source>
</evidence>
<dbReference type="AlphaFoldDB" id="F9WJ47"/>
<feature type="transmembrane region" description="Helical" evidence="1">
    <location>
        <begin position="7"/>
        <end position="30"/>
    </location>
</feature>
<keyword evidence="1" id="KW-0472">Membrane</keyword>
<gene>
    <name evidence="2" type="ORF">TCIL3000_0_21760</name>
</gene>
<evidence type="ECO:0000313" key="2">
    <source>
        <dbReference type="EMBL" id="CCD17350.1"/>
    </source>
</evidence>
<dbReference type="Proteomes" id="UP000000702">
    <property type="component" value="Unassembled WGS sequence"/>
</dbReference>
<evidence type="ECO:0000256" key="1">
    <source>
        <dbReference type="SAM" id="Phobius"/>
    </source>
</evidence>